<dbReference type="Gene3D" id="3.60.15.10">
    <property type="entry name" value="Ribonuclease Z/Hydroxyacylglutathione hydrolase-like"/>
    <property type="match status" value="1"/>
</dbReference>
<dbReference type="GO" id="GO:0046872">
    <property type="term" value="F:metal ion binding"/>
    <property type="evidence" value="ECO:0007669"/>
    <property type="project" value="UniProtKB-KW"/>
</dbReference>
<dbReference type="OrthoDB" id="527344at2759"/>
<organism evidence="10 11">
    <name type="scientific">Macrostomum lignano</name>
    <dbReference type="NCBI Taxonomy" id="282301"/>
    <lineage>
        <taxon>Eukaryota</taxon>
        <taxon>Metazoa</taxon>
        <taxon>Spiralia</taxon>
        <taxon>Lophotrochozoa</taxon>
        <taxon>Platyhelminthes</taxon>
        <taxon>Rhabditophora</taxon>
        <taxon>Macrostomorpha</taxon>
        <taxon>Macrostomida</taxon>
        <taxon>Macrostomidae</taxon>
        <taxon>Macrostomum</taxon>
    </lineage>
</organism>
<keyword evidence="8" id="KW-0862">Zinc</keyword>
<dbReference type="Pfam" id="PF23023">
    <property type="entry name" value="Anti-Pycsar_Apyc1"/>
    <property type="match status" value="1"/>
</dbReference>
<keyword evidence="4" id="KW-0540">Nuclease</keyword>
<proteinExistence type="inferred from homology"/>
<evidence type="ECO:0000256" key="1">
    <source>
        <dbReference type="ARBA" id="ARBA00001947"/>
    </source>
</evidence>
<dbReference type="STRING" id="282301.A0A267E3J4"/>
<keyword evidence="3" id="KW-0819">tRNA processing</keyword>
<keyword evidence="11" id="KW-1185">Reference proteome</keyword>
<dbReference type="EMBL" id="NIVC01002676">
    <property type="protein sequence ID" value="PAA56006.1"/>
    <property type="molecule type" value="Genomic_DNA"/>
</dbReference>
<evidence type="ECO:0000256" key="6">
    <source>
        <dbReference type="ARBA" id="ARBA00022759"/>
    </source>
</evidence>
<protein>
    <recommendedName>
        <fullName evidence="9">Metallo-beta-lactamase domain-containing protein</fullName>
    </recommendedName>
</protein>
<dbReference type="InterPro" id="IPR036866">
    <property type="entry name" value="RibonucZ/Hydroxyglut_hydro"/>
</dbReference>
<dbReference type="GO" id="GO:0005634">
    <property type="term" value="C:nucleus"/>
    <property type="evidence" value="ECO:0007669"/>
    <property type="project" value="TreeGrafter"/>
</dbReference>
<comment type="subunit">
    <text evidence="2">Homodimer.</text>
</comment>
<dbReference type="SUPFAM" id="SSF56281">
    <property type="entry name" value="Metallo-hydrolase/oxidoreductase"/>
    <property type="match status" value="1"/>
</dbReference>
<reference evidence="10 11" key="1">
    <citation type="submission" date="2017-06" db="EMBL/GenBank/DDBJ databases">
        <title>A platform for efficient transgenesis in Macrostomum lignano, a flatworm model organism for stem cell research.</title>
        <authorList>
            <person name="Berezikov E."/>
        </authorList>
    </citation>
    <scope>NUCLEOTIDE SEQUENCE [LARGE SCALE GENOMIC DNA]</scope>
    <source>
        <strain evidence="10">DV1</strain>
        <tissue evidence="10">Whole organism</tissue>
    </source>
</reference>
<keyword evidence="5" id="KW-0479">Metal-binding</keyword>
<dbReference type="GO" id="GO:0042781">
    <property type="term" value="F:3'-tRNA processing endoribonuclease activity"/>
    <property type="evidence" value="ECO:0007669"/>
    <property type="project" value="TreeGrafter"/>
</dbReference>
<feature type="domain" description="Metallo-beta-lactamase" evidence="9">
    <location>
        <begin position="19"/>
        <end position="241"/>
    </location>
</feature>
<feature type="non-terminal residue" evidence="10">
    <location>
        <position position="1"/>
    </location>
</feature>
<gene>
    <name evidence="10" type="ORF">BOX15_Mlig017331g1</name>
</gene>
<comment type="cofactor">
    <cofactor evidence="1">
        <name>Zn(2+)</name>
        <dbReference type="ChEBI" id="CHEBI:29105"/>
    </cofactor>
</comment>
<comment type="caution">
    <text evidence="10">The sequence shown here is derived from an EMBL/GenBank/DDBJ whole genome shotgun (WGS) entry which is preliminary data.</text>
</comment>
<evidence type="ECO:0000256" key="7">
    <source>
        <dbReference type="ARBA" id="ARBA00022801"/>
    </source>
</evidence>
<sequence>DLVFLGTGSSFPAPHRHTACLAVRFHADGDCWLVDCGESAQVQLVRSGLDRRRVSRIAVTHLHGDHTYGLPGLLSTVAGRAAPDSTLEVVGPSGIRQLLRTSLALTRTDARNGVRLRLRELSGVPSLMPPSTPGSAELEDLILRAPEFPPLPYEDVTEPIQCAAPDGGGIWRVCDRLSAAPLRHRIPCVGYRIDIGGPVLAVLGDTCDSQLAESLCRGVDCLVHEATVGESRRDSCVSSGHSTPAMAAEFACRVGAKALVLNHFSPLLDNAGVARLLAEGRAAAAGRLPVFAADELRVFQLTDQGGLVCSDPH</sequence>
<evidence type="ECO:0000256" key="8">
    <source>
        <dbReference type="ARBA" id="ARBA00022833"/>
    </source>
</evidence>
<dbReference type="InterPro" id="IPR013471">
    <property type="entry name" value="RNase_Z/BN"/>
</dbReference>
<dbReference type="Pfam" id="PF12706">
    <property type="entry name" value="Lactamase_B_2"/>
    <property type="match status" value="1"/>
</dbReference>
<evidence type="ECO:0000259" key="9">
    <source>
        <dbReference type="SMART" id="SM00849"/>
    </source>
</evidence>
<dbReference type="HAMAP" id="MF_01818">
    <property type="entry name" value="RNase_Z_BN"/>
    <property type="match status" value="1"/>
</dbReference>
<evidence type="ECO:0000313" key="11">
    <source>
        <dbReference type="Proteomes" id="UP000215902"/>
    </source>
</evidence>
<dbReference type="SMART" id="SM00849">
    <property type="entry name" value="Lactamase_B"/>
    <property type="match status" value="1"/>
</dbReference>
<dbReference type="CDD" id="cd07717">
    <property type="entry name" value="RNaseZ_ZiPD-like_MBL-fold"/>
    <property type="match status" value="1"/>
</dbReference>
<dbReference type="PANTHER" id="PTHR46018">
    <property type="entry name" value="ZINC PHOSPHODIESTERASE ELAC PROTEIN 1"/>
    <property type="match status" value="1"/>
</dbReference>
<evidence type="ECO:0000256" key="5">
    <source>
        <dbReference type="ARBA" id="ARBA00022723"/>
    </source>
</evidence>
<name>A0A267E3J4_9PLAT</name>
<evidence type="ECO:0000256" key="4">
    <source>
        <dbReference type="ARBA" id="ARBA00022722"/>
    </source>
</evidence>
<accession>A0A267E3J4</accession>
<dbReference type="InterPro" id="IPR001279">
    <property type="entry name" value="Metallo-B-lactamas"/>
</dbReference>
<keyword evidence="7" id="KW-0378">Hydrolase</keyword>
<evidence type="ECO:0000313" key="10">
    <source>
        <dbReference type="EMBL" id="PAA56006.1"/>
    </source>
</evidence>
<dbReference type="AlphaFoldDB" id="A0A267E3J4"/>
<evidence type="ECO:0000256" key="3">
    <source>
        <dbReference type="ARBA" id="ARBA00022694"/>
    </source>
</evidence>
<dbReference type="Proteomes" id="UP000215902">
    <property type="component" value="Unassembled WGS sequence"/>
</dbReference>
<keyword evidence="6" id="KW-0255">Endonuclease</keyword>
<evidence type="ECO:0000256" key="2">
    <source>
        <dbReference type="ARBA" id="ARBA00011738"/>
    </source>
</evidence>
<dbReference type="PANTHER" id="PTHR46018:SF2">
    <property type="entry name" value="ZINC PHOSPHODIESTERASE ELAC PROTEIN 1"/>
    <property type="match status" value="1"/>
</dbReference>